<name>A0A645I4V2_9ZZZZ</name>
<dbReference type="AlphaFoldDB" id="A0A645I4V2"/>
<organism evidence="1">
    <name type="scientific">bioreactor metagenome</name>
    <dbReference type="NCBI Taxonomy" id="1076179"/>
    <lineage>
        <taxon>unclassified sequences</taxon>
        <taxon>metagenomes</taxon>
        <taxon>ecological metagenomes</taxon>
    </lineage>
</organism>
<protein>
    <submittedName>
        <fullName evidence="1">Uncharacterized protein</fullName>
    </submittedName>
</protein>
<dbReference type="EMBL" id="VSSQ01101845">
    <property type="protein sequence ID" value="MPN43444.1"/>
    <property type="molecule type" value="Genomic_DNA"/>
</dbReference>
<accession>A0A645I4V2</accession>
<gene>
    <name evidence="1" type="ORF">SDC9_191004</name>
</gene>
<comment type="caution">
    <text evidence="1">The sequence shown here is derived from an EMBL/GenBank/DDBJ whole genome shotgun (WGS) entry which is preliminary data.</text>
</comment>
<proteinExistence type="predicted"/>
<sequence>MDIDDYLVPHSGKVSVPLFFGKDLQNDIDLTAKVDLVLLLYFSHLVANQSTKNQHLVLPRDDAHLQNSLLQMFHSSDQTLLALQVKRLTSFV</sequence>
<reference evidence="1" key="1">
    <citation type="submission" date="2019-08" db="EMBL/GenBank/DDBJ databases">
        <authorList>
            <person name="Kucharzyk K."/>
            <person name="Murdoch R.W."/>
            <person name="Higgins S."/>
            <person name="Loffler F."/>
        </authorList>
    </citation>
    <scope>NUCLEOTIDE SEQUENCE</scope>
</reference>
<evidence type="ECO:0000313" key="1">
    <source>
        <dbReference type="EMBL" id="MPN43444.1"/>
    </source>
</evidence>